<comment type="caution">
    <text evidence="1">The sequence shown here is derived from an EMBL/GenBank/DDBJ whole genome shotgun (WGS) entry which is preliminary data.</text>
</comment>
<gene>
    <name evidence="1" type="ORF">Trco_002185</name>
</gene>
<proteinExistence type="predicted"/>
<accession>A0A9P8TXL0</accession>
<sequence length="70" mass="7878">MRVLGGYLLERTQSLLGEVYERNLEQLLAEDRNGISIYNICNASRQGLHEIGKAATGQEHDLRTLLLGHE</sequence>
<protein>
    <submittedName>
        <fullName evidence="1">Uncharacterized protein</fullName>
    </submittedName>
</protein>
<dbReference type="AlphaFoldDB" id="A0A9P8TXL0"/>
<evidence type="ECO:0000313" key="1">
    <source>
        <dbReference type="EMBL" id="KAH6608839.1"/>
    </source>
</evidence>
<keyword evidence="2" id="KW-1185">Reference proteome</keyword>
<name>A0A9P8TXL0_9HYPO</name>
<evidence type="ECO:0000313" key="2">
    <source>
        <dbReference type="Proteomes" id="UP000827724"/>
    </source>
</evidence>
<organism evidence="1 2">
    <name type="scientific">Trichoderma cornu-damae</name>
    <dbReference type="NCBI Taxonomy" id="654480"/>
    <lineage>
        <taxon>Eukaryota</taxon>
        <taxon>Fungi</taxon>
        <taxon>Dikarya</taxon>
        <taxon>Ascomycota</taxon>
        <taxon>Pezizomycotina</taxon>
        <taxon>Sordariomycetes</taxon>
        <taxon>Hypocreomycetidae</taxon>
        <taxon>Hypocreales</taxon>
        <taxon>Hypocreaceae</taxon>
        <taxon>Trichoderma</taxon>
    </lineage>
</organism>
<dbReference type="Proteomes" id="UP000827724">
    <property type="component" value="Unassembled WGS sequence"/>
</dbReference>
<dbReference type="EMBL" id="JAIWOZ010000002">
    <property type="protein sequence ID" value="KAH6608839.1"/>
    <property type="molecule type" value="Genomic_DNA"/>
</dbReference>
<reference evidence="1" key="1">
    <citation type="submission" date="2021-08" db="EMBL/GenBank/DDBJ databases">
        <title>Chromosome-Level Trichoderma cornu-damae using Hi-C Data.</title>
        <authorList>
            <person name="Kim C.S."/>
        </authorList>
    </citation>
    <scope>NUCLEOTIDE SEQUENCE</scope>
    <source>
        <strain evidence="1">KA19-0412C</strain>
    </source>
</reference>